<dbReference type="Proteomes" id="UP000220797">
    <property type="component" value="Unassembled WGS sequence"/>
</dbReference>
<protein>
    <submittedName>
        <fullName evidence="2">Uncharacterized protein</fullName>
    </submittedName>
</protein>
<gene>
    <name evidence="2" type="ORF">PGAL8A_00242100</name>
</gene>
<proteinExistence type="predicted"/>
<dbReference type="AlphaFoldDB" id="A0A1J1GR59"/>
<feature type="transmembrane region" description="Helical" evidence="1">
    <location>
        <begin position="948"/>
        <end position="974"/>
    </location>
</feature>
<comment type="caution">
    <text evidence="2">The sequence shown here is derived from an EMBL/GenBank/DDBJ whole genome shotgun (WGS) entry which is preliminary data.</text>
</comment>
<keyword evidence="3" id="KW-1185">Reference proteome</keyword>
<keyword evidence="1" id="KW-0812">Transmembrane</keyword>
<feature type="transmembrane region" description="Helical" evidence="1">
    <location>
        <begin position="917"/>
        <end position="936"/>
    </location>
</feature>
<evidence type="ECO:0000256" key="1">
    <source>
        <dbReference type="SAM" id="Phobius"/>
    </source>
</evidence>
<evidence type="ECO:0000313" key="2">
    <source>
        <dbReference type="EMBL" id="CRG95023.1"/>
    </source>
</evidence>
<keyword evidence="1" id="KW-0472">Membrane</keyword>
<dbReference type="VEuPathDB" id="PlasmoDB:PGAL8A_00242100"/>
<name>A0A1J1GR59_PLAGA</name>
<sequence length="1019" mass="121692">MYNSIVVKLSNVWNQSKRNLLKKEFCSNNFEYSSPNIILKYKNTPIIAKNIEKNKNSNSCQNFPDNNDEFFELIKKSFKDSKNDLSLWNSYCRETMYRINEKNIHPKIITNLFSFLSYTDYKNDRIISEILNRCIFRLEEFDLIHICSLINSLGKMNFRNTYFLDEAKKKIISENNSYFEKHSPHYICLLINSLIKLHIRDDEFFNFLLEKICSRKVEEYSLLGLSLLLYNISKLKYKKYYNLFSLFECHIIKHKKDFGVIQIVNILSAYSSTNLLKDFFLIQMLDHINKQLHFCSLHHLIRLLNISFLYVSKREKYNVLLDINIKKICEISAYIIKEIYIKLNKCKMKDIILLCSTLSMYKGVVQNKDNPNFNFLQIIDVNELFEKITLNIKKFIHSYNNVELSLIFYCYSIYGIHDIILFNYIKLRSLRIFSTFDEKTFSYLFKAFKNMNIKDIVFEKSCINKILEIKEFNSIKNFCITLSAFSKVKYEQKLEIADLFFINFEKFMINFYGKKNNLLYLFHRKDKLSYDFKNDQNEKKFNFSILNKDIKNYLIEMQNETKEETTKEIHEKVNSEEFDNGENNKNIKKIINKELNKNKSEKKIEKKIEKINGNIISLVVFLFSKITSFNATNLIKLLIYQFENYKDDLSTENCISILLSISNLSVNMKNEENKQYWKSYYNFVNYLVKKILINSDLYKNKSFLINFLNGCGKIFHSFNNCIKIDEKKDFYLKNILDILIKYIYPHINELSIGEIGILMESLNKENYSYEAINIILKNDSNLFFSKLLQRCKLLLDEKSANNKNVIIIMNNLIKIEFFDKCLFNLMIKNCILQHFCLTSINFISQAIHYICSYVLLKDHIILTRKKYLLKFLLKKLYELLINEEIVFYSDNNKLTILKKKHLEKLSNDILFIKSFKLLYESFLIILFHIFDINFILKKSETKCYYNNNYYMLSLLNDVFMLRLCLVIFTMADILKKKYAIKDNKSYSNIIKEVHKNMNDIKIKSEYISVGFFQILTINI</sequence>
<dbReference type="OMA" id="EDNMDSY"/>
<evidence type="ECO:0000313" key="3">
    <source>
        <dbReference type="Proteomes" id="UP000220797"/>
    </source>
</evidence>
<dbReference type="RefSeq" id="XP_028527836.1">
    <property type="nucleotide sequence ID" value="XM_028671156.1"/>
</dbReference>
<keyword evidence="1" id="KW-1133">Transmembrane helix</keyword>
<reference evidence="2" key="1">
    <citation type="submission" date="2015-04" db="EMBL/GenBank/DDBJ databases">
        <authorList>
            <consortium name="Pathogen Informatics"/>
        </authorList>
    </citation>
    <scope>NUCLEOTIDE SEQUENCE [LARGE SCALE GENOMIC DNA]</scope>
    <source>
        <strain evidence="2">8A</strain>
    </source>
</reference>
<organism evidence="2 3">
    <name type="scientific">Plasmodium gallinaceum</name>
    <dbReference type="NCBI Taxonomy" id="5849"/>
    <lineage>
        <taxon>Eukaryota</taxon>
        <taxon>Sar</taxon>
        <taxon>Alveolata</taxon>
        <taxon>Apicomplexa</taxon>
        <taxon>Aconoidasida</taxon>
        <taxon>Haemosporida</taxon>
        <taxon>Plasmodiidae</taxon>
        <taxon>Plasmodium</taxon>
        <taxon>Plasmodium (Haemamoeba)</taxon>
    </lineage>
</organism>
<dbReference type="OrthoDB" id="377650at2759"/>
<dbReference type="GeneID" id="39730949"/>
<accession>A0A1J1GR59</accession>
<dbReference type="EMBL" id="CVMV01000032">
    <property type="protein sequence ID" value="CRG95023.1"/>
    <property type="molecule type" value="Genomic_DNA"/>
</dbReference>